<keyword evidence="2" id="KW-1133">Transmembrane helix</keyword>
<keyword evidence="2" id="KW-0472">Membrane</keyword>
<gene>
    <name evidence="3" type="ORF">VTJ83DRAFT_5992</name>
</gene>
<organism evidence="3 4">
    <name type="scientific">Remersonia thermophila</name>
    <dbReference type="NCBI Taxonomy" id="72144"/>
    <lineage>
        <taxon>Eukaryota</taxon>
        <taxon>Fungi</taxon>
        <taxon>Dikarya</taxon>
        <taxon>Ascomycota</taxon>
        <taxon>Pezizomycotina</taxon>
        <taxon>Sordariomycetes</taxon>
        <taxon>Sordariomycetidae</taxon>
        <taxon>Sordariales</taxon>
        <taxon>Sordariales incertae sedis</taxon>
        <taxon>Remersonia</taxon>
    </lineage>
</organism>
<dbReference type="EMBL" id="JAZGUE010000005">
    <property type="protein sequence ID" value="KAL2266640.1"/>
    <property type="molecule type" value="Genomic_DNA"/>
</dbReference>
<feature type="region of interest" description="Disordered" evidence="1">
    <location>
        <begin position="33"/>
        <end position="71"/>
    </location>
</feature>
<accession>A0ABR4D961</accession>
<dbReference type="GeneID" id="98127297"/>
<evidence type="ECO:0000256" key="1">
    <source>
        <dbReference type="SAM" id="MobiDB-lite"/>
    </source>
</evidence>
<proteinExistence type="predicted"/>
<name>A0ABR4D961_9PEZI</name>
<feature type="compositionally biased region" description="Pro residues" evidence="1">
    <location>
        <begin position="53"/>
        <end position="64"/>
    </location>
</feature>
<evidence type="ECO:0000256" key="2">
    <source>
        <dbReference type="SAM" id="Phobius"/>
    </source>
</evidence>
<evidence type="ECO:0000313" key="4">
    <source>
        <dbReference type="Proteomes" id="UP001600064"/>
    </source>
</evidence>
<dbReference type="Proteomes" id="UP001600064">
    <property type="component" value="Unassembled WGS sequence"/>
</dbReference>
<comment type="caution">
    <text evidence="3">The sequence shown here is derived from an EMBL/GenBank/DDBJ whole genome shotgun (WGS) entry which is preliminary data.</text>
</comment>
<feature type="transmembrane region" description="Helical" evidence="2">
    <location>
        <begin position="217"/>
        <end position="236"/>
    </location>
</feature>
<dbReference type="RefSeq" id="XP_070865367.1">
    <property type="nucleotide sequence ID" value="XM_071012653.1"/>
</dbReference>
<reference evidence="3 4" key="1">
    <citation type="journal article" date="2024" name="Commun. Biol.">
        <title>Comparative genomic analysis of thermophilic fungi reveals convergent evolutionary adaptations and gene losses.</title>
        <authorList>
            <person name="Steindorff A.S."/>
            <person name="Aguilar-Pontes M.V."/>
            <person name="Robinson A.J."/>
            <person name="Andreopoulos B."/>
            <person name="LaButti K."/>
            <person name="Kuo A."/>
            <person name="Mondo S."/>
            <person name="Riley R."/>
            <person name="Otillar R."/>
            <person name="Haridas S."/>
            <person name="Lipzen A."/>
            <person name="Grimwood J."/>
            <person name="Schmutz J."/>
            <person name="Clum A."/>
            <person name="Reid I.D."/>
            <person name="Moisan M.C."/>
            <person name="Butler G."/>
            <person name="Nguyen T.T.M."/>
            <person name="Dewar K."/>
            <person name="Conant G."/>
            <person name="Drula E."/>
            <person name="Henrissat B."/>
            <person name="Hansel C."/>
            <person name="Singer S."/>
            <person name="Hutchinson M.I."/>
            <person name="de Vries R.P."/>
            <person name="Natvig D.O."/>
            <person name="Powell A.J."/>
            <person name="Tsang A."/>
            <person name="Grigoriev I.V."/>
        </authorList>
    </citation>
    <scope>NUCLEOTIDE SEQUENCE [LARGE SCALE GENOMIC DNA]</scope>
    <source>
        <strain evidence="3 4">ATCC 22073</strain>
    </source>
</reference>
<keyword evidence="2" id="KW-0812">Transmembrane</keyword>
<evidence type="ECO:0000313" key="3">
    <source>
        <dbReference type="EMBL" id="KAL2266640.1"/>
    </source>
</evidence>
<protein>
    <submittedName>
        <fullName evidence="3">Uncharacterized protein</fullName>
    </submittedName>
</protein>
<sequence length="251" mass="27854">MRATGVFGTGESGLAGLDWNLGDVEVDRMKGNERGGIGTRLEQPNHHHTTTTIPPPPPPPPLPPHGTTTTNARMCRDGHQTTRHALSTTEPETSSRLQNRSCVISWPHAAKERGTVHRLEPRLLSSLPTTALPHRAELQKQRILFLSIPSKGMEGYPAARHDTPGEHSSLSLSISLSISLHEQPAVDGRQGNICPLRNDHWLGVWGVQTKFRGFGGFLEFPGVFSFPFFFFCVVWFQPKRITVCFFNHSLD</sequence>
<keyword evidence="4" id="KW-1185">Reference proteome</keyword>